<protein>
    <submittedName>
        <fullName evidence="1">Uncharacterized protein</fullName>
    </submittedName>
</protein>
<evidence type="ECO:0000313" key="1">
    <source>
        <dbReference type="EMBL" id="JAH65527.1"/>
    </source>
</evidence>
<reference evidence="1" key="2">
    <citation type="journal article" date="2015" name="Fish Shellfish Immunol.">
        <title>Early steps in the European eel (Anguilla anguilla)-Vibrio vulnificus interaction in the gills: Role of the RtxA13 toxin.</title>
        <authorList>
            <person name="Callol A."/>
            <person name="Pajuelo D."/>
            <person name="Ebbesson L."/>
            <person name="Teles M."/>
            <person name="MacKenzie S."/>
            <person name="Amaro C."/>
        </authorList>
    </citation>
    <scope>NUCLEOTIDE SEQUENCE</scope>
</reference>
<dbReference type="AlphaFoldDB" id="A0A0E9UIF8"/>
<proteinExistence type="predicted"/>
<name>A0A0E9UIF8_ANGAN</name>
<organism evidence="1">
    <name type="scientific">Anguilla anguilla</name>
    <name type="common">European freshwater eel</name>
    <name type="synonym">Muraena anguilla</name>
    <dbReference type="NCBI Taxonomy" id="7936"/>
    <lineage>
        <taxon>Eukaryota</taxon>
        <taxon>Metazoa</taxon>
        <taxon>Chordata</taxon>
        <taxon>Craniata</taxon>
        <taxon>Vertebrata</taxon>
        <taxon>Euteleostomi</taxon>
        <taxon>Actinopterygii</taxon>
        <taxon>Neopterygii</taxon>
        <taxon>Teleostei</taxon>
        <taxon>Anguilliformes</taxon>
        <taxon>Anguillidae</taxon>
        <taxon>Anguilla</taxon>
    </lineage>
</organism>
<dbReference type="EMBL" id="GBXM01043050">
    <property type="protein sequence ID" value="JAH65527.1"/>
    <property type="molecule type" value="Transcribed_RNA"/>
</dbReference>
<accession>A0A0E9UIF8</accession>
<sequence length="48" mass="5781">MTRYKLLRLEVKVMLFLCTQMTFTLLTRPLTFNSNTFYNTLVIYLVTK</sequence>
<reference evidence="1" key="1">
    <citation type="submission" date="2014-11" db="EMBL/GenBank/DDBJ databases">
        <authorList>
            <person name="Amaro Gonzalez C."/>
        </authorList>
    </citation>
    <scope>NUCLEOTIDE SEQUENCE</scope>
</reference>